<reference evidence="3" key="1">
    <citation type="submission" date="2018-03" db="EMBL/GenBank/DDBJ databases">
        <authorList>
            <person name="Blom J."/>
        </authorList>
    </citation>
    <scope>NUCLEOTIDE SEQUENCE [LARGE SCALE GENOMIC DNA]</scope>
    <source>
        <strain evidence="3">KPC-SM-21</strain>
    </source>
</reference>
<dbReference type="Proteomes" id="UP000245974">
    <property type="component" value="Unassembled WGS sequence"/>
</dbReference>
<evidence type="ECO:0000313" key="2">
    <source>
        <dbReference type="EMBL" id="SPL71798.1"/>
    </source>
</evidence>
<protein>
    <submittedName>
        <fullName evidence="2">Uncharacterized protein</fullName>
    </submittedName>
</protein>
<sequence>MNNLFYYGVNVLPYEILKVEYHKSPLKKVSLIEANISKCIQDIEMWEASFQEKIDAVKRLEIKLEQSKSQYDFVLLNEGFKNLYDQKKNELENKNFFHLFFIAIITLLPIINLLTGSLFVSTQKINLMSILLLEFPILTLLFILIYFFRINLKERSSIQSQMMQLELRMALCQFIHNYAEDSEEMHKKNKDGFTKFENIIFSPIVSSDDKIPSTFDGMDQLAKLIEVIKK</sequence>
<feature type="transmembrane region" description="Helical" evidence="1">
    <location>
        <begin position="125"/>
        <end position="148"/>
    </location>
</feature>
<proteinExistence type="predicted"/>
<organism evidence="2 3">
    <name type="scientific">Acinetobacter stercoris</name>
    <dbReference type="NCBI Taxonomy" id="2126983"/>
    <lineage>
        <taxon>Bacteria</taxon>
        <taxon>Pseudomonadati</taxon>
        <taxon>Pseudomonadota</taxon>
        <taxon>Gammaproteobacteria</taxon>
        <taxon>Moraxellales</taxon>
        <taxon>Moraxellaceae</taxon>
        <taxon>Acinetobacter</taxon>
    </lineage>
</organism>
<dbReference type="EMBL" id="OOGT01000175">
    <property type="protein sequence ID" value="SPL71798.1"/>
    <property type="molecule type" value="Genomic_DNA"/>
</dbReference>
<evidence type="ECO:0000313" key="3">
    <source>
        <dbReference type="Proteomes" id="UP000245974"/>
    </source>
</evidence>
<name>A0A2U3N2A1_9GAMM</name>
<dbReference type="InParanoid" id="A0A2U3N2A1"/>
<accession>A0A2U3N2A1</accession>
<feature type="transmembrane region" description="Helical" evidence="1">
    <location>
        <begin position="96"/>
        <end position="119"/>
    </location>
</feature>
<keyword evidence="1" id="KW-0472">Membrane</keyword>
<gene>
    <name evidence="2" type="ORF">KPC_2976</name>
</gene>
<keyword evidence="3" id="KW-1185">Reference proteome</keyword>
<keyword evidence="1" id="KW-0812">Transmembrane</keyword>
<dbReference type="AlphaFoldDB" id="A0A2U3N2A1"/>
<evidence type="ECO:0000256" key="1">
    <source>
        <dbReference type="SAM" id="Phobius"/>
    </source>
</evidence>
<dbReference type="OrthoDB" id="8910137at2"/>
<keyword evidence="1" id="KW-1133">Transmembrane helix</keyword>